<organism evidence="7 8">
    <name type="scientific">Aegilops tauschii subsp. strangulata</name>
    <name type="common">Goatgrass</name>
    <dbReference type="NCBI Taxonomy" id="200361"/>
    <lineage>
        <taxon>Eukaryota</taxon>
        <taxon>Viridiplantae</taxon>
        <taxon>Streptophyta</taxon>
        <taxon>Embryophyta</taxon>
        <taxon>Tracheophyta</taxon>
        <taxon>Spermatophyta</taxon>
        <taxon>Magnoliopsida</taxon>
        <taxon>Liliopsida</taxon>
        <taxon>Poales</taxon>
        <taxon>Poaceae</taxon>
        <taxon>BOP clade</taxon>
        <taxon>Pooideae</taxon>
        <taxon>Triticodae</taxon>
        <taxon>Triticeae</taxon>
        <taxon>Triticinae</taxon>
        <taxon>Aegilops</taxon>
    </lineage>
</organism>
<dbReference type="InterPro" id="IPR034666">
    <property type="entry name" value="ARPC2/4"/>
</dbReference>
<evidence type="ECO:0000313" key="8">
    <source>
        <dbReference type="Proteomes" id="UP000015105"/>
    </source>
</evidence>
<dbReference type="PANTHER" id="PTHR12058">
    <property type="entry name" value="ARP2/3 COMPLEX 34 KDA SUBUNIT"/>
    <property type="match status" value="1"/>
</dbReference>
<dbReference type="Gramene" id="AET2Gv20857900.26">
    <property type="protein sequence ID" value="AET2Gv20857900.26"/>
    <property type="gene ID" value="AET2Gv20857900"/>
</dbReference>
<dbReference type="GO" id="GO:0030041">
    <property type="term" value="P:actin filament polymerization"/>
    <property type="evidence" value="ECO:0007669"/>
    <property type="project" value="InterPro"/>
</dbReference>
<dbReference type="GO" id="GO:0005885">
    <property type="term" value="C:Arp2/3 protein complex"/>
    <property type="evidence" value="ECO:0007669"/>
    <property type="project" value="InterPro"/>
</dbReference>
<evidence type="ECO:0000256" key="6">
    <source>
        <dbReference type="RuleBase" id="RU364015"/>
    </source>
</evidence>
<name>A0A453CIG8_AEGTS</name>
<dbReference type="InterPro" id="IPR007188">
    <property type="entry name" value="ARPC2"/>
</dbReference>
<dbReference type="Pfam" id="PF04045">
    <property type="entry name" value="P34-Arc"/>
    <property type="match status" value="1"/>
</dbReference>
<dbReference type="PANTHER" id="PTHR12058:SF1">
    <property type="entry name" value="ACTIN-RELATED PROTEIN 2_3 COMPLEX SUBUNIT 2B"/>
    <property type="match status" value="1"/>
</dbReference>
<reference evidence="7" key="5">
    <citation type="journal article" date="2021" name="G3 (Bethesda)">
        <title>Aegilops tauschii genome assembly Aet v5.0 features greater sequence contiguity and improved annotation.</title>
        <authorList>
            <person name="Wang L."/>
            <person name="Zhu T."/>
            <person name="Rodriguez J.C."/>
            <person name="Deal K.R."/>
            <person name="Dubcovsky J."/>
            <person name="McGuire P.E."/>
            <person name="Lux T."/>
            <person name="Spannagl M."/>
            <person name="Mayer K.F.X."/>
            <person name="Baldrich P."/>
            <person name="Meyers B.C."/>
            <person name="Huo N."/>
            <person name="Gu Y.Q."/>
            <person name="Zhou H."/>
            <person name="Devos K.M."/>
            <person name="Bennetzen J.L."/>
            <person name="Unver T."/>
            <person name="Budak H."/>
            <person name="Gulick P.J."/>
            <person name="Galiba G."/>
            <person name="Kalapos B."/>
            <person name="Nelson D.R."/>
            <person name="Li P."/>
            <person name="You F.M."/>
            <person name="Luo M.C."/>
            <person name="Dvorak J."/>
        </authorList>
    </citation>
    <scope>NUCLEOTIDE SEQUENCE [LARGE SCALE GENOMIC DNA]</scope>
    <source>
        <strain evidence="7">cv. AL8/78</strain>
    </source>
</reference>
<dbReference type="GO" id="GO:0005200">
    <property type="term" value="F:structural constituent of cytoskeleton"/>
    <property type="evidence" value="ECO:0007669"/>
    <property type="project" value="TreeGrafter"/>
</dbReference>
<evidence type="ECO:0000256" key="2">
    <source>
        <dbReference type="ARBA" id="ARBA00007192"/>
    </source>
</evidence>
<dbReference type="AlphaFoldDB" id="A0A453CIG8"/>
<dbReference type="Proteomes" id="UP000015105">
    <property type="component" value="Chromosome 2D"/>
</dbReference>
<dbReference type="EnsemblPlants" id="AET2Gv20857900.26">
    <property type="protein sequence ID" value="AET2Gv20857900.26"/>
    <property type="gene ID" value="AET2Gv20857900"/>
</dbReference>
<sequence length="200" mass="23065">AGAAGRRELVREGAQVQLVGHPAAGAARGARAPPHHQRRLRLLRYVALLPLVSPGVGVFRRAGCHVRADIFERHVKRKRAAKTAWILLNFQAYVKYHIKCTRNYIQSRMRKRQETLAEVILNARLRGGDEKKKLQVRKKSKRRLFSLGKAKKLQKGLRAVMDGLRRLRQRIRVKALDRFRRCFVMPKLATKKHDYLRLGA</sequence>
<keyword evidence="5 6" id="KW-0206">Cytoskeleton</keyword>
<keyword evidence="3 6" id="KW-0963">Cytoplasm</keyword>
<comment type="function">
    <text evidence="6">Functions as actin-binding component of the Arp2/3 complex which is involved in regulation of actin polymerization and together with an activating nucleation-promoting factor (NPF) mediates the formation of branched actin networks.</text>
</comment>
<comment type="subcellular location">
    <subcellularLocation>
        <location evidence="1 6">Cytoplasm</location>
        <location evidence="1 6">Cytoskeleton</location>
    </subcellularLocation>
</comment>
<proteinExistence type="inferred from homology"/>
<reference evidence="8" key="1">
    <citation type="journal article" date="2014" name="Science">
        <title>Ancient hybridizations among the ancestral genomes of bread wheat.</title>
        <authorList>
            <consortium name="International Wheat Genome Sequencing Consortium,"/>
            <person name="Marcussen T."/>
            <person name="Sandve S.R."/>
            <person name="Heier L."/>
            <person name="Spannagl M."/>
            <person name="Pfeifer M."/>
            <person name="Jakobsen K.S."/>
            <person name="Wulff B.B."/>
            <person name="Steuernagel B."/>
            <person name="Mayer K.F."/>
            <person name="Olsen O.A."/>
        </authorList>
    </citation>
    <scope>NUCLEOTIDE SEQUENCE [LARGE SCALE GENOMIC DNA]</scope>
    <source>
        <strain evidence="8">cv. AL8/78</strain>
    </source>
</reference>
<accession>A0A453CIG8</accession>
<dbReference type="Gene3D" id="3.30.1460.20">
    <property type="match status" value="1"/>
</dbReference>
<protein>
    <recommendedName>
        <fullName evidence="6">Arp2/3 complex 34 kDa subunit</fullName>
    </recommendedName>
</protein>
<evidence type="ECO:0000256" key="1">
    <source>
        <dbReference type="ARBA" id="ARBA00004245"/>
    </source>
</evidence>
<reference evidence="8" key="2">
    <citation type="journal article" date="2017" name="Nat. Plants">
        <title>The Aegilops tauschii genome reveals multiple impacts of transposons.</title>
        <authorList>
            <person name="Zhao G."/>
            <person name="Zou C."/>
            <person name="Li K."/>
            <person name="Wang K."/>
            <person name="Li T."/>
            <person name="Gao L."/>
            <person name="Zhang X."/>
            <person name="Wang H."/>
            <person name="Yang Z."/>
            <person name="Liu X."/>
            <person name="Jiang W."/>
            <person name="Mao L."/>
            <person name="Kong X."/>
            <person name="Jiao Y."/>
            <person name="Jia J."/>
        </authorList>
    </citation>
    <scope>NUCLEOTIDE SEQUENCE [LARGE SCALE GENOMIC DNA]</scope>
    <source>
        <strain evidence="8">cv. AL8/78</strain>
    </source>
</reference>
<dbReference type="GO" id="GO:0051015">
    <property type="term" value="F:actin filament binding"/>
    <property type="evidence" value="ECO:0007669"/>
    <property type="project" value="TreeGrafter"/>
</dbReference>
<evidence type="ECO:0000313" key="7">
    <source>
        <dbReference type="EnsemblPlants" id="AET2Gv20857900.26"/>
    </source>
</evidence>
<comment type="subunit">
    <text evidence="6">Component of the Arp2/3 complex.</text>
</comment>
<evidence type="ECO:0000256" key="5">
    <source>
        <dbReference type="ARBA" id="ARBA00023212"/>
    </source>
</evidence>
<evidence type="ECO:0000256" key="3">
    <source>
        <dbReference type="ARBA" id="ARBA00022490"/>
    </source>
</evidence>
<dbReference type="GO" id="GO:0034314">
    <property type="term" value="P:Arp2/3 complex-mediated actin nucleation"/>
    <property type="evidence" value="ECO:0007669"/>
    <property type="project" value="InterPro"/>
</dbReference>
<reference evidence="7" key="3">
    <citation type="journal article" date="2017" name="Nature">
        <title>Genome sequence of the progenitor of the wheat D genome Aegilops tauschii.</title>
        <authorList>
            <person name="Luo M.C."/>
            <person name="Gu Y.Q."/>
            <person name="Puiu D."/>
            <person name="Wang H."/>
            <person name="Twardziok S.O."/>
            <person name="Deal K.R."/>
            <person name="Huo N."/>
            <person name="Zhu T."/>
            <person name="Wang L."/>
            <person name="Wang Y."/>
            <person name="McGuire P.E."/>
            <person name="Liu S."/>
            <person name="Long H."/>
            <person name="Ramasamy R.K."/>
            <person name="Rodriguez J.C."/>
            <person name="Van S.L."/>
            <person name="Yuan L."/>
            <person name="Wang Z."/>
            <person name="Xia Z."/>
            <person name="Xiao L."/>
            <person name="Anderson O.D."/>
            <person name="Ouyang S."/>
            <person name="Liang Y."/>
            <person name="Zimin A.V."/>
            <person name="Pertea G."/>
            <person name="Qi P."/>
            <person name="Bennetzen J.L."/>
            <person name="Dai X."/>
            <person name="Dawson M.W."/>
            <person name="Muller H.G."/>
            <person name="Kugler K."/>
            <person name="Rivarola-Duarte L."/>
            <person name="Spannagl M."/>
            <person name="Mayer K.F.X."/>
            <person name="Lu F.H."/>
            <person name="Bevan M.W."/>
            <person name="Leroy P."/>
            <person name="Li P."/>
            <person name="You F.M."/>
            <person name="Sun Q."/>
            <person name="Liu Z."/>
            <person name="Lyons E."/>
            <person name="Wicker T."/>
            <person name="Salzberg S.L."/>
            <person name="Devos K.M."/>
            <person name="Dvorak J."/>
        </authorList>
    </citation>
    <scope>NUCLEOTIDE SEQUENCE [LARGE SCALE GENOMIC DNA]</scope>
    <source>
        <strain evidence="7">cv. AL8/78</strain>
    </source>
</reference>
<dbReference type="SUPFAM" id="SSF69645">
    <property type="entry name" value="Arp2/3 complex subunits"/>
    <property type="match status" value="1"/>
</dbReference>
<keyword evidence="8" id="KW-1185">Reference proteome</keyword>
<reference evidence="7" key="4">
    <citation type="submission" date="2019-03" db="UniProtKB">
        <authorList>
            <consortium name="EnsemblPlants"/>
        </authorList>
    </citation>
    <scope>IDENTIFICATION</scope>
</reference>
<evidence type="ECO:0000256" key="4">
    <source>
        <dbReference type="ARBA" id="ARBA00023203"/>
    </source>
</evidence>
<comment type="similarity">
    <text evidence="2 6">Belongs to the ARPC2 family.</text>
</comment>
<keyword evidence="4 6" id="KW-0009">Actin-binding</keyword>